<comment type="similarity">
    <text evidence="2 6">Belongs to the FPP/GGPP synthase family.</text>
</comment>
<evidence type="ECO:0000313" key="7">
    <source>
        <dbReference type="EMBL" id="CUT17571.1"/>
    </source>
</evidence>
<sequence>MSRNHDKLVTIQEYMREELLLLERAIKKHISSETEQIHNVSQHIINSGGKKVRPLIVLAVARACGYRGTEHADLAAMIELVHVATLLHDDVVDEGSMRRGKKAANIVFGNATSILVGDFLYTRAFQIMVQAKIYEILSVMADATNKTAEGEVLQLLNHNRLDLSECSYMEIIDKKTAQLFCAAAQVGSLIAKVSPEEQKQWKSYGHNIGIAFQLMDDILDYTANYDLCGKTPGQDLSEGKVTLPIIHALEKSSNEEKKLICSIMLQKNINELANIKNILIRNRSLDYVHQQAVSFSKKAKEDINTVPDSQFKAILLELADFAVHRCR</sequence>
<keyword evidence="4" id="KW-0479">Metal-binding</keyword>
<gene>
    <name evidence="7" type="primary">ispB</name>
    <name evidence="7" type="ORF">Ark11_0738</name>
</gene>
<dbReference type="OrthoDB" id="9805316at2"/>
<dbReference type="AlphaFoldDB" id="A0A0S4M1B1"/>
<evidence type="ECO:0000256" key="1">
    <source>
        <dbReference type="ARBA" id="ARBA00001946"/>
    </source>
</evidence>
<dbReference type="Gene3D" id="1.10.600.10">
    <property type="entry name" value="Farnesyl Diphosphate Synthase"/>
    <property type="match status" value="1"/>
</dbReference>
<dbReference type="Proteomes" id="UP000198651">
    <property type="component" value="Chromosome I"/>
</dbReference>
<dbReference type="PATRIC" id="fig|1561003.3.peg.746"/>
<dbReference type="STRING" id="1561003.Ark11_0738"/>
<keyword evidence="3 6" id="KW-0808">Transferase</keyword>
<dbReference type="EMBL" id="LN906597">
    <property type="protein sequence ID" value="CUT17571.1"/>
    <property type="molecule type" value="Genomic_DNA"/>
</dbReference>
<dbReference type="PANTHER" id="PTHR12001">
    <property type="entry name" value="GERANYLGERANYL PYROPHOSPHATE SYNTHASE"/>
    <property type="match status" value="1"/>
</dbReference>
<dbReference type="InterPro" id="IPR008949">
    <property type="entry name" value="Isoprenoid_synthase_dom_sf"/>
</dbReference>
<dbReference type="PANTHER" id="PTHR12001:SF69">
    <property type="entry name" value="ALL TRANS-POLYPRENYL-DIPHOSPHATE SYNTHASE PDSS1"/>
    <property type="match status" value="1"/>
</dbReference>
<dbReference type="PROSITE" id="PS00444">
    <property type="entry name" value="POLYPRENYL_SYNTHASE_2"/>
    <property type="match status" value="1"/>
</dbReference>
<dbReference type="InterPro" id="IPR033749">
    <property type="entry name" value="Polyprenyl_synt_CS"/>
</dbReference>
<dbReference type="PROSITE" id="PS00723">
    <property type="entry name" value="POLYPRENYL_SYNTHASE_1"/>
    <property type="match status" value="1"/>
</dbReference>
<evidence type="ECO:0000256" key="6">
    <source>
        <dbReference type="RuleBase" id="RU004466"/>
    </source>
</evidence>
<keyword evidence="5" id="KW-0460">Magnesium</keyword>
<dbReference type="GO" id="GO:0008299">
    <property type="term" value="P:isoprenoid biosynthetic process"/>
    <property type="evidence" value="ECO:0007669"/>
    <property type="project" value="InterPro"/>
</dbReference>
<organism evidence="7 8">
    <name type="scientific">Candidatus Ichthyocystis hellenicum</name>
    <dbReference type="NCBI Taxonomy" id="1561003"/>
    <lineage>
        <taxon>Bacteria</taxon>
        <taxon>Pseudomonadati</taxon>
        <taxon>Pseudomonadota</taxon>
        <taxon>Betaproteobacteria</taxon>
        <taxon>Burkholderiales</taxon>
        <taxon>Candidatus Ichthyocystis</taxon>
    </lineage>
</organism>
<dbReference type="CDD" id="cd00685">
    <property type="entry name" value="Trans_IPPS_HT"/>
    <property type="match status" value="1"/>
</dbReference>
<name>A0A0S4M1B1_9BURK</name>
<dbReference type="GO" id="GO:0046872">
    <property type="term" value="F:metal ion binding"/>
    <property type="evidence" value="ECO:0007669"/>
    <property type="project" value="UniProtKB-KW"/>
</dbReference>
<comment type="cofactor">
    <cofactor evidence="1">
        <name>Mg(2+)</name>
        <dbReference type="ChEBI" id="CHEBI:18420"/>
    </cofactor>
</comment>
<evidence type="ECO:0000256" key="3">
    <source>
        <dbReference type="ARBA" id="ARBA00022679"/>
    </source>
</evidence>
<dbReference type="SFLD" id="SFLDS00005">
    <property type="entry name" value="Isoprenoid_Synthase_Type_I"/>
    <property type="match status" value="1"/>
</dbReference>
<accession>A0A0S4M1B1</accession>
<dbReference type="InterPro" id="IPR000092">
    <property type="entry name" value="Polyprenyl_synt"/>
</dbReference>
<keyword evidence="8" id="KW-1185">Reference proteome</keyword>
<dbReference type="RefSeq" id="WP_092490485.1">
    <property type="nucleotide sequence ID" value="NZ_LN906597.1"/>
</dbReference>
<dbReference type="SUPFAM" id="SSF48576">
    <property type="entry name" value="Terpenoid synthases"/>
    <property type="match status" value="1"/>
</dbReference>
<evidence type="ECO:0000313" key="8">
    <source>
        <dbReference type="Proteomes" id="UP000198651"/>
    </source>
</evidence>
<proteinExistence type="inferred from homology"/>
<dbReference type="GO" id="GO:0004659">
    <property type="term" value="F:prenyltransferase activity"/>
    <property type="evidence" value="ECO:0007669"/>
    <property type="project" value="InterPro"/>
</dbReference>
<reference evidence="8" key="1">
    <citation type="submission" date="2015-11" db="EMBL/GenBank/DDBJ databases">
        <authorList>
            <person name="Seth-Smith H.M.B."/>
        </authorList>
    </citation>
    <scope>NUCLEOTIDE SEQUENCE [LARGE SCALE GENOMIC DNA]</scope>
    <source>
        <strain evidence="8">2013Ark11</strain>
    </source>
</reference>
<evidence type="ECO:0000256" key="4">
    <source>
        <dbReference type="ARBA" id="ARBA00022723"/>
    </source>
</evidence>
<protein>
    <submittedName>
        <fullName evidence="7">Octaprenyl-diphosphate synthase</fullName>
    </submittedName>
</protein>
<evidence type="ECO:0000256" key="5">
    <source>
        <dbReference type="ARBA" id="ARBA00022842"/>
    </source>
</evidence>
<dbReference type="Pfam" id="PF00348">
    <property type="entry name" value="polyprenyl_synt"/>
    <property type="match status" value="1"/>
</dbReference>
<evidence type="ECO:0000256" key="2">
    <source>
        <dbReference type="ARBA" id="ARBA00006706"/>
    </source>
</evidence>